<reference evidence="2" key="1">
    <citation type="journal article" date="2009" name="Proc. Natl. Acad. Sci. U.S.A.">
        <title>Biogeography of the Sulfolobus islandicus pan-genome.</title>
        <authorList>
            <person name="Reno M.L."/>
            <person name="Held N.L."/>
            <person name="Fields C.J."/>
            <person name="Burke P.V."/>
            <person name="Whitaker R.J."/>
        </authorList>
    </citation>
    <scope>NUCLEOTIDE SEQUENCE [LARGE SCALE GENOMIC DNA]</scope>
    <source>
        <strain evidence="2">L.D.8.5 / Lassen #2</strain>
    </source>
</reference>
<dbReference type="EMBL" id="CP001731">
    <property type="protein sequence ID" value="ADB86184.1"/>
    <property type="molecule type" value="Genomic_DNA"/>
</dbReference>
<evidence type="ECO:0000313" key="1">
    <source>
        <dbReference type="EMBL" id="ADB86184.1"/>
    </source>
</evidence>
<dbReference type="AlphaFoldDB" id="D2PFZ0"/>
<sequence>MKLLSTLYTKKERYLNVALESFYKSEGDVKVKIGTYFMSLLDKPDILFNIINEILSEDGLIFYSDKIAETLGIAYANIKDDRILELMNNAPFYHYVLDFILNMTGQSLSKRLKISLSFW</sequence>
<proteinExistence type="predicted"/>
<dbReference type="RefSeq" id="WP_012952297.1">
    <property type="nucleotide sequence ID" value="NC_013769.1"/>
</dbReference>
<dbReference type="HOGENOM" id="CLU_2285174_0_0_2"/>
<dbReference type="Proteomes" id="UP000001404">
    <property type="component" value="Chromosome"/>
</dbReference>
<evidence type="ECO:0000313" key="2">
    <source>
        <dbReference type="Proteomes" id="UP000001404"/>
    </source>
</evidence>
<gene>
    <name evidence="1" type="ordered locus">LD85_0400</name>
</gene>
<accession>D2PFZ0</accession>
<organism evidence="1 2">
    <name type="scientific">Saccharolobus islandicus (strain L.D.8.5 / Lassen #2)</name>
    <name type="common">Sulfolobus islandicus</name>
    <dbReference type="NCBI Taxonomy" id="425944"/>
    <lineage>
        <taxon>Archaea</taxon>
        <taxon>Thermoproteota</taxon>
        <taxon>Thermoprotei</taxon>
        <taxon>Sulfolobales</taxon>
        <taxon>Sulfolobaceae</taxon>
        <taxon>Saccharolobus</taxon>
    </lineage>
</organism>
<name>D2PFZ0_SACI9</name>
<protein>
    <submittedName>
        <fullName evidence="1">Uncharacterized protein</fullName>
    </submittedName>
</protein>
<dbReference type="KEGG" id="sii:LD85_0400"/>